<dbReference type="Proteomes" id="UP000000845">
    <property type="component" value="Chromosome"/>
</dbReference>
<reference evidence="2" key="1">
    <citation type="submission" date="2009-09" db="EMBL/GenBank/DDBJ databases">
        <title>The complete chromosome of Sebaldella termitidis ATCC 33386.</title>
        <authorList>
            <consortium name="US DOE Joint Genome Institute (JGI-PGF)"/>
            <person name="Lucas S."/>
            <person name="Copeland A."/>
            <person name="Lapidus A."/>
            <person name="Glavina del Rio T."/>
            <person name="Dalin E."/>
            <person name="Tice H."/>
            <person name="Bruce D."/>
            <person name="Goodwin L."/>
            <person name="Pitluck S."/>
            <person name="Kyrpides N."/>
            <person name="Mavromatis K."/>
            <person name="Ivanova N."/>
            <person name="Mikhailova N."/>
            <person name="Sims D."/>
            <person name="Meincke L."/>
            <person name="Brettin T."/>
            <person name="Detter J.C."/>
            <person name="Han C."/>
            <person name="Larimer F."/>
            <person name="Land M."/>
            <person name="Hauser L."/>
            <person name="Markowitz V."/>
            <person name="Cheng J.F."/>
            <person name="Hugenholtz P."/>
            <person name="Woyke T."/>
            <person name="Wu D."/>
            <person name="Eisen J.A."/>
        </authorList>
    </citation>
    <scope>NUCLEOTIDE SEQUENCE [LARGE SCALE GENOMIC DNA]</scope>
    <source>
        <strain evidence="2">ATCC 33386 / NCTC 11300</strain>
    </source>
</reference>
<evidence type="ECO:0008006" key="3">
    <source>
        <dbReference type="Google" id="ProtNLM"/>
    </source>
</evidence>
<dbReference type="HOGENOM" id="CLU_087283_0_0_0"/>
<dbReference type="RefSeq" id="WP_012860928.1">
    <property type="nucleotide sequence ID" value="NC_013517.1"/>
</dbReference>
<dbReference type="KEGG" id="str:Sterm_1470"/>
<keyword evidence="2" id="KW-1185">Reference proteome</keyword>
<dbReference type="EMBL" id="CP001739">
    <property type="protein sequence ID" value="ACZ08332.1"/>
    <property type="molecule type" value="Genomic_DNA"/>
</dbReference>
<protein>
    <recommendedName>
        <fullName evidence="3">DUF4865 domain-containing protein</fullName>
    </recommendedName>
</protein>
<accession>D1AHU8</accession>
<sequence>MIGMQYKINLPADYNMNVIRERVKNNGYKTDGFHSLKFKFYMITEKNINGNLQNSYAPLYLWKNHSGMNKFLFEGFYDNILESFGWQHVNTGIPLFYDFSDEIANSKYVFELVQYIKPSRSLISIKDRIIAETAGFNNHLGIFALYNPDSWKFSIFLFTNNVDRLYLEKGTYYEILHVSDDGKKLDIESSK</sequence>
<evidence type="ECO:0000313" key="1">
    <source>
        <dbReference type="EMBL" id="ACZ08332.1"/>
    </source>
</evidence>
<dbReference type="STRING" id="526218.Sterm_1470"/>
<dbReference type="Pfam" id="PF16157">
    <property type="entry name" value="DUF4865"/>
    <property type="match status" value="1"/>
</dbReference>
<gene>
    <name evidence="1" type="ordered locus">Sterm_1470</name>
</gene>
<dbReference type="InterPro" id="IPR032349">
    <property type="entry name" value="DUF4865"/>
</dbReference>
<proteinExistence type="predicted"/>
<reference evidence="1 2" key="2">
    <citation type="journal article" date="2010" name="Stand. Genomic Sci.">
        <title>Complete genome sequence of Sebaldella termitidis type strain (NCTC 11300).</title>
        <authorList>
            <person name="Harmon-Smith M."/>
            <person name="Celia L."/>
            <person name="Chertkov O."/>
            <person name="Lapidus A."/>
            <person name="Copeland A."/>
            <person name="Glavina Del Rio T."/>
            <person name="Nolan M."/>
            <person name="Lucas S."/>
            <person name="Tice H."/>
            <person name="Cheng J.F."/>
            <person name="Han C."/>
            <person name="Detter J.C."/>
            <person name="Bruce D."/>
            <person name="Goodwin L."/>
            <person name="Pitluck S."/>
            <person name="Pati A."/>
            <person name="Liolios K."/>
            <person name="Ivanova N."/>
            <person name="Mavromatis K."/>
            <person name="Mikhailova N."/>
            <person name="Chen A."/>
            <person name="Palaniappan K."/>
            <person name="Land M."/>
            <person name="Hauser L."/>
            <person name="Chang Y.J."/>
            <person name="Jeffries C.D."/>
            <person name="Brettin T."/>
            <person name="Goker M."/>
            <person name="Beck B."/>
            <person name="Bristow J."/>
            <person name="Eisen J.A."/>
            <person name="Markowitz V."/>
            <person name="Hugenholtz P."/>
            <person name="Kyrpides N.C."/>
            <person name="Klenk H.P."/>
            <person name="Chen F."/>
        </authorList>
    </citation>
    <scope>NUCLEOTIDE SEQUENCE [LARGE SCALE GENOMIC DNA]</scope>
    <source>
        <strain evidence="2">ATCC 33386 / NCTC 11300</strain>
    </source>
</reference>
<organism evidence="1 2">
    <name type="scientific">Sebaldella termitidis (strain ATCC 33386 / NCTC 11300)</name>
    <dbReference type="NCBI Taxonomy" id="526218"/>
    <lineage>
        <taxon>Bacteria</taxon>
        <taxon>Fusobacteriati</taxon>
        <taxon>Fusobacteriota</taxon>
        <taxon>Fusobacteriia</taxon>
        <taxon>Fusobacteriales</taxon>
        <taxon>Leptotrichiaceae</taxon>
        <taxon>Sebaldella</taxon>
    </lineage>
</organism>
<name>D1AHU8_SEBTE</name>
<dbReference type="AlphaFoldDB" id="D1AHU8"/>
<dbReference type="eggNOG" id="COG2329">
    <property type="taxonomic scope" value="Bacteria"/>
</dbReference>
<evidence type="ECO:0000313" key="2">
    <source>
        <dbReference type="Proteomes" id="UP000000845"/>
    </source>
</evidence>